<evidence type="ECO:0000313" key="4">
    <source>
        <dbReference type="Proteomes" id="UP000008672"/>
    </source>
</evidence>
<feature type="compositionally biased region" description="Polar residues" evidence="1">
    <location>
        <begin position="305"/>
        <end position="319"/>
    </location>
</feature>
<dbReference type="AlphaFoldDB" id="H3AUW4"/>
<feature type="compositionally biased region" description="Polar residues" evidence="1">
    <location>
        <begin position="110"/>
        <end position="151"/>
    </location>
</feature>
<proteinExistence type="predicted"/>
<dbReference type="Bgee" id="ENSLACG00000011827">
    <property type="expression patterns" value="Expressed in muscle tissue and 3 other cell types or tissues"/>
</dbReference>
<gene>
    <name evidence="3" type="primary">CRYBB3</name>
</gene>
<dbReference type="GeneTree" id="ENSGT00940000154184"/>
<keyword evidence="4" id="KW-1185">Reference proteome</keyword>
<dbReference type="EMBL" id="AFYH01102688">
    <property type="status" value="NOT_ANNOTATED_CDS"/>
    <property type="molecule type" value="Genomic_DNA"/>
</dbReference>
<dbReference type="EMBL" id="AFYH01102692">
    <property type="status" value="NOT_ANNOTATED_CDS"/>
    <property type="molecule type" value="Genomic_DNA"/>
</dbReference>
<feature type="compositionally biased region" description="Polar residues" evidence="1">
    <location>
        <begin position="202"/>
        <end position="212"/>
    </location>
</feature>
<dbReference type="Proteomes" id="UP000008672">
    <property type="component" value="Unassembled WGS sequence"/>
</dbReference>
<dbReference type="eggNOG" id="ENOG502QWAQ">
    <property type="taxonomic scope" value="Eukaryota"/>
</dbReference>
<reference evidence="4" key="1">
    <citation type="submission" date="2011-08" db="EMBL/GenBank/DDBJ databases">
        <title>The draft genome of Latimeria chalumnae.</title>
        <authorList>
            <person name="Di Palma F."/>
            <person name="Alfoldi J."/>
            <person name="Johnson J."/>
            <person name="Berlin A."/>
            <person name="Gnerre S."/>
            <person name="Jaffe D."/>
            <person name="MacCallum I."/>
            <person name="Young S."/>
            <person name="Walker B.J."/>
            <person name="Lander E."/>
            <person name="Lindblad-Toh K."/>
        </authorList>
    </citation>
    <scope>NUCLEOTIDE SEQUENCE [LARGE SCALE GENOMIC DNA]</scope>
    <source>
        <strain evidence="4">Wild caught</strain>
    </source>
</reference>
<feature type="compositionally biased region" description="Basic residues" evidence="1">
    <location>
        <begin position="218"/>
        <end position="236"/>
    </location>
</feature>
<dbReference type="PANTHER" id="PTHR22042">
    <property type="entry name" value="TANKYRASE 1 BINDING PROTEIN"/>
    <property type="match status" value="1"/>
</dbReference>
<feature type="region of interest" description="Disordered" evidence="1">
    <location>
        <begin position="202"/>
        <end position="367"/>
    </location>
</feature>
<feature type="compositionally biased region" description="Polar residues" evidence="1">
    <location>
        <begin position="160"/>
        <end position="178"/>
    </location>
</feature>
<feature type="region of interest" description="Disordered" evidence="1">
    <location>
        <begin position="19"/>
        <end position="179"/>
    </location>
</feature>
<dbReference type="SMART" id="SM01319">
    <property type="entry name" value="Tankyrase_bdg_C"/>
    <property type="match status" value="1"/>
</dbReference>
<dbReference type="Pfam" id="PF15327">
    <property type="entry name" value="Tankyrase_bdg_C"/>
    <property type="match status" value="1"/>
</dbReference>
<evidence type="ECO:0000259" key="2">
    <source>
        <dbReference type="SMART" id="SM01319"/>
    </source>
</evidence>
<sequence length="367" mass="40724">MGTVRRSLQEALNLVTTAVTHERSGSESAGRNPFKRTSSFRHFASRSRESFRRFSVRSQQRFSSLRKRHTGPEPPDPDQLKQCVFRPSSEVKDTDTLVPEAGYPYGTWDASLQSEESFTPGTNDTTVSPTTSSKKQTPQSRLSSQTESTPTNDHHDSMRNPRTSSLDHSSVELDSTDGTEGVLSASASAYADGEAADFSFLDQTSVLDSSALKTRAQLSKRRSRRAPTSKSIRKSKLIVVEEDDNSWMFKDSTESKPVKQEDSDEEEKPKKSERSPAIQPQGLPMFPGMDPLALKAQLRKRPESDSPTEATASQLSKSPKLSFPQGAAGCRVLPPTATKEEGSEEAHPQWLKDLKSKKRQSQYENRP</sequence>
<evidence type="ECO:0000313" key="3">
    <source>
        <dbReference type="Ensembl" id="ENSLACP00000013435.1"/>
    </source>
</evidence>
<accession>H3AUW4</accession>
<dbReference type="InterPro" id="IPR032764">
    <property type="entry name" value="Tankyrase-bd_C"/>
</dbReference>
<feature type="compositionally biased region" description="Basic and acidic residues" evidence="1">
    <location>
        <begin position="338"/>
        <end position="354"/>
    </location>
</feature>
<dbReference type="PANTHER" id="PTHR22042:SF3">
    <property type="entry name" value="RIKEN CDNA 2900026A02 GENE"/>
    <property type="match status" value="1"/>
</dbReference>
<dbReference type="EMBL" id="AFYH01102684">
    <property type="status" value="NOT_ANNOTATED_CDS"/>
    <property type="molecule type" value="Genomic_DNA"/>
</dbReference>
<dbReference type="InterPro" id="IPR040006">
    <property type="entry name" value="TNKS1BP1-like"/>
</dbReference>
<dbReference type="EMBL" id="AFYH01102691">
    <property type="status" value="NOT_ANNOTATED_CDS"/>
    <property type="molecule type" value="Genomic_DNA"/>
</dbReference>
<feature type="compositionally biased region" description="Basic and acidic residues" evidence="1">
    <location>
        <begin position="251"/>
        <end position="274"/>
    </location>
</feature>
<feature type="domain" description="Tankyrase 1-binding protein C-terminal" evidence="2">
    <location>
        <begin position="195"/>
        <end position="358"/>
    </location>
</feature>
<reference evidence="3" key="3">
    <citation type="submission" date="2025-09" db="UniProtKB">
        <authorList>
            <consortium name="Ensembl"/>
        </authorList>
    </citation>
    <scope>IDENTIFICATION</scope>
</reference>
<dbReference type="Ensembl" id="ENSLACT00000013531.1">
    <property type="protein sequence ID" value="ENSLACP00000013435.1"/>
    <property type="gene ID" value="ENSLACG00000011827.1"/>
</dbReference>
<dbReference type="InParanoid" id="H3AUW4"/>
<dbReference type="OMA" id="EEANNAW"/>
<dbReference type="EMBL" id="AFYH01102689">
    <property type="status" value="NOT_ANNOTATED_CDS"/>
    <property type="molecule type" value="Genomic_DNA"/>
</dbReference>
<dbReference type="EMBL" id="AFYH01102687">
    <property type="status" value="NOT_ANNOTATED_CDS"/>
    <property type="molecule type" value="Genomic_DNA"/>
</dbReference>
<evidence type="ECO:0000256" key="1">
    <source>
        <dbReference type="SAM" id="MobiDB-lite"/>
    </source>
</evidence>
<dbReference type="EMBL" id="AFYH01102690">
    <property type="status" value="NOT_ANNOTATED_CDS"/>
    <property type="molecule type" value="Genomic_DNA"/>
</dbReference>
<organism evidence="3 4">
    <name type="scientific">Latimeria chalumnae</name>
    <name type="common">Coelacanth</name>
    <dbReference type="NCBI Taxonomy" id="7897"/>
    <lineage>
        <taxon>Eukaryota</taxon>
        <taxon>Metazoa</taxon>
        <taxon>Chordata</taxon>
        <taxon>Craniata</taxon>
        <taxon>Vertebrata</taxon>
        <taxon>Euteleostomi</taxon>
        <taxon>Coelacanthiformes</taxon>
        <taxon>Coelacanthidae</taxon>
        <taxon>Latimeria</taxon>
    </lineage>
</organism>
<dbReference type="EMBL" id="AFYH01102685">
    <property type="status" value="NOT_ANNOTATED_CDS"/>
    <property type="molecule type" value="Genomic_DNA"/>
</dbReference>
<protein>
    <submittedName>
        <fullName evidence="3">Crystallin beta B3</fullName>
    </submittedName>
</protein>
<reference evidence="3" key="2">
    <citation type="submission" date="2025-08" db="UniProtKB">
        <authorList>
            <consortium name="Ensembl"/>
        </authorList>
    </citation>
    <scope>IDENTIFICATION</scope>
</reference>
<dbReference type="HOGENOM" id="CLU_064320_0_0_1"/>
<name>H3AUW4_LATCH</name>
<dbReference type="EMBL" id="AFYH01102686">
    <property type="status" value="NOT_ANNOTATED_CDS"/>
    <property type="molecule type" value="Genomic_DNA"/>
</dbReference>